<feature type="transmembrane region" description="Helical" evidence="1">
    <location>
        <begin position="48"/>
        <end position="69"/>
    </location>
</feature>
<evidence type="ECO:0000313" key="3">
    <source>
        <dbReference type="Proteomes" id="UP000184330"/>
    </source>
</evidence>
<evidence type="ECO:0008006" key="4">
    <source>
        <dbReference type="Google" id="ProtNLM"/>
    </source>
</evidence>
<feature type="transmembrane region" description="Helical" evidence="1">
    <location>
        <begin position="6"/>
        <end position="27"/>
    </location>
</feature>
<keyword evidence="1" id="KW-0812">Transmembrane</keyword>
<dbReference type="EMBL" id="FJOG01000004">
    <property type="protein sequence ID" value="CZR53608.1"/>
    <property type="molecule type" value="Genomic_DNA"/>
</dbReference>
<dbReference type="PANTHER" id="PTHR38446">
    <property type="entry name" value="BLL0914 PROTEIN"/>
    <property type="match status" value="1"/>
</dbReference>
<protein>
    <recommendedName>
        <fullName evidence="4">DUF1304 domain-containing protein</fullName>
    </recommendedName>
</protein>
<evidence type="ECO:0000313" key="2">
    <source>
        <dbReference type="EMBL" id="CZR53608.1"/>
    </source>
</evidence>
<dbReference type="InterPro" id="IPR009732">
    <property type="entry name" value="DUF1304"/>
</dbReference>
<keyword evidence="1" id="KW-1133">Transmembrane helix</keyword>
<dbReference type="Proteomes" id="UP000184330">
    <property type="component" value="Unassembled WGS sequence"/>
</dbReference>
<feature type="transmembrane region" description="Helical" evidence="1">
    <location>
        <begin position="75"/>
        <end position="95"/>
    </location>
</feature>
<organism evidence="2 3">
    <name type="scientific">Phialocephala subalpina</name>
    <dbReference type="NCBI Taxonomy" id="576137"/>
    <lineage>
        <taxon>Eukaryota</taxon>
        <taxon>Fungi</taxon>
        <taxon>Dikarya</taxon>
        <taxon>Ascomycota</taxon>
        <taxon>Pezizomycotina</taxon>
        <taxon>Leotiomycetes</taxon>
        <taxon>Helotiales</taxon>
        <taxon>Mollisiaceae</taxon>
        <taxon>Phialocephala</taxon>
        <taxon>Phialocephala fortinii species complex</taxon>
    </lineage>
</organism>
<keyword evidence="3" id="KW-1185">Reference proteome</keyword>
<gene>
    <name evidence="2" type="ORF">PAC_03488</name>
</gene>
<proteinExistence type="predicted"/>
<keyword evidence="1" id="KW-0472">Membrane</keyword>
<evidence type="ECO:0000256" key="1">
    <source>
        <dbReference type="SAM" id="Phobius"/>
    </source>
</evidence>
<reference evidence="2 3" key="1">
    <citation type="submission" date="2016-03" db="EMBL/GenBank/DDBJ databases">
        <authorList>
            <person name="Ploux O."/>
        </authorList>
    </citation>
    <scope>NUCLEOTIDE SEQUENCE [LARGE SCALE GENOMIC DNA]</scope>
    <source>
        <strain evidence="2 3">UAMH 11012</strain>
    </source>
</reference>
<dbReference type="STRING" id="576137.A0A1L7WLG3"/>
<dbReference type="OrthoDB" id="2147008at2759"/>
<sequence length="120" mass="12915">MSLLSAISVFLVAVLHIYILILEAFLWTKPRGLKAFRLTPAFAEQTKVLAANQGLYNGFLAAGLFWGLAHPAVEFGKQIQLFFCGCVLVAGVVGGATANKRIFFVQGVPGLIGMAAVWFL</sequence>
<dbReference type="AlphaFoldDB" id="A0A1L7WLG3"/>
<accession>A0A1L7WLG3</accession>
<name>A0A1L7WLG3_9HELO</name>
<dbReference type="Pfam" id="PF06993">
    <property type="entry name" value="DUF1304"/>
    <property type="match status" value="1"/>
</dbReference>
<dbReference type="PANTHER" id="PTHR38446:SF1">
    <property type="entry name" value="BLL0914 PROTEIN"/>
    <property type="match status" value="1"/>
</dbReference>
<feature type="transmembrane region" description="Helical" evidence="1">
    <location>
        <begin position="102"/>
        <end position="119"/>
    </location>
</feature>